<accession>A0A7Y7PP43</accession>
<evidence type="ECO:0000256" key="5">
    <source>
        <dbReference type="ARBA" id="ARBA00022519"/>
    </source>
</evidence>
<evidence type="ECO:0000256" key="3">
    <source>
        <dbReference type="ARBA" id="ARBA00022448"/>
    </source>
</evidence>
<comment type="subcellular location">
    <subcellularLocation>
        <location evidence="1">Cell inner membrane</location>
        <topology evidence="1">Single-pass membrane protein</topology>
        <orientation evidence="1">Periplasmic side</orientation>
    </subcellularLocation>
</comment>
<evidence type="ECO:0000313" key="13">
    <source>
        <dbReference type="Proteomes" id="UP000565521"/>
    </source>
</evidence>
<dbReference type="InterPro" id="IPR006260">
    <property type="entry name" value="TonB/TolA_C"/>
</dbReference>
<dbReference type="PROSITE" id="PS52015">
    <property type="entry name" value="TONB_CTD"/>
    <property type="match status" value="2"/>
</dbReference>
<evidence type="ECO:0000256" key="10">
    <source>
        <dbReference type="SAM" id="SignalP"/>
    </source>
</evidence>
<dbReference type="GO" id="GO:0098797">
    <property type="term" value="C:plasma membrane protein complex"/>
    <property type="evidence" value="ECO:0007669"/>
    <property type="project" value="TreeGrafter"/>
</dbReference>
<sequence length="263" mass="27992">MKQPFRQVLLSALLSAAAHSPALAQQKLKYPKAPAANTVYEAVEQPALPAGGLEAFAQYLADNQQYPTAALQTGAQGTVTVTFVVEKTGSLGEVAVAQPGNALLDAEAVRLIKAAPRWTPARHRGGIVRQRQVVPVTFQIPGETGAAATTPAPAGAADGGTQVVTADRPARPVGGTEAFFEWIQANQKYPALALQRKINGKVMMEFIIEKDGSLTDIKPIKRLGSGLDEEAIRLLKAAPKWEPALYKGQPIKQKMVLPVVFSL</sequence>
<dbReference type="GO" id="GO:0015031">
    <property type="term" value="P:protein transport"/>
    <property type="evidence" value="ECO:0007669"/>
    <property type="project" value="UniProtKB-KW"/>
</dbReference>
<dbReference type="InterPro" id="IPR051045">
    <property type="entry name" value="TonB-dependent_transducer"/>
</dbReference>
<dbReference type="InterPro" id="IPR037682">
    <property type="entry name" value="TonB_C"/>
</dbReference>
<keyword evidence="10" id="KW-0732">Signal</keyword>
<feature type="chain" id="PRO_5031157748" evidence="10">
    <location>
        <begin position="25"/>
        <end position="263"/>
    </location>
</feature>
<keyword evidence="6" id="KW-0812">Transmembrane</keyword>
<keyword evidence="13" id="KW-1185">Reference proteome</keyword>
<dbReference type="GO" id="GO:0031992">
    <property type="term" value="F:energy transducer activity"/>
    <property type="evidence" value="ECO:0007669"/>
    <property type="project" value="TreeGrafter"/>
</dbReference>
<evidence type="ECO:0000256" key="4">
    <source>
        <dbReference type="ARBA" id="ARBA00022475"/>
    </source>
</evidence>
<keyword evidence="8" id="KW-1133">Transmembrane helix</keyword>
<dbReference type="GO" id="GO:0055085">
    <property type="term" value="P:transmembrane transport"/>
    <property type="evidence" value="ECO:0007669"/>
    <property type="project" value="InterPro"/>
</dbReference>
<dbReference type="PANTHER" id="PTHR33446">
    <property type="entry name" value="PROTEIN TONB-RELATED"/>
    <property type="match status" value="1"/>
</dbReference>
<keyword evidence="7" id="KW-0653">Protein transport</keyword>
<comment type="similarity">
    <text evidence="2">Belongs to the TonB family.</text>
</comment>
<dbReference type="NCBIfam" id="TIGR01352">
    <property type="entry name" value="tonB_Cterm"/>
    <property type="match status" value="2"/>
</dbReference>
<keyword evidence="3" id="KW-0813">Transport</keyword>
<dbReference type="Proteomes" id="UP000565521">
    <property type="component" value="Unassembled WGS sequence"/>
</dbReference>
<organism evidence="12 13">
    <name type="scientific">Hymenobacter lapidiphilus</name>
    <dbReference type="NCBI Taxonomy" id="2608003"/>
    <lineage>
        <taxon>Bacteria</taxon>
        <taxon>Pseudomonadati</taxon>
        <taxon>Bacteroidota</taxon>
        <taxon>Cytophagia</taxon>
        <taxon>Cytophagales</taxon>
        <taxon>Hymenobacteraceae</taxon>
        <taxon>Hymenobacter</taxon>
    </lineage>
</organism>
<evidence type="ECO:0000259" key="11">
    <source>
        <dbReference type="PROSITE" id="PS52015"/>
    </source>
</evidence>
<gene>
    <name evidence="12" type="ORF">HW554_09280</name>
</gene>
<keyword evidence="4" id="KW-1003">Cell membrane</keyword>
<evidence type="ECO:0000256" key="6">
    <source>
        <dbReference type="ARBA" id="ARBA00022692"/>
    </source>
</evidence>
<feature type="signal peptide" evidence="10">
    <location>
        <begin position="1"/>
        <end position="24"/>
    </location>
</feature>
<evidence type="ECO:0000256" key="9">
    <source>
        <dbReference type="ARBA" id="ARBA00023136"/>
    </source>
</evidence>
<feature type="domain" description="TonB C-terminal" evidence="11">
    <location>
        <begin position="51"/>
        <end position="147"/>
    </location>
</feature>
<keyword evidence="9" id="KW-0472">Membrane</keyword>
<evidence type="ECO:0000256" key="7">
    <source>
        <dbReference type="ARBA" id="ARBA00022927"/>
    </source>
</evidence>
<dbReference type="PANTHER" id="PTHR33446:SF2">
    <property type="entry name" value="PROTEIN TONB"/>
    <property type="match status" value="1"/>
</dbReference>
<dbReference type="Gene3D" id="3.30.1150.10">
    <property type="match status" value="2"/>
</dbReference>
<dbReference type="SUPFAM" id="SSF74653">
    <property type="entry name" value="TolA/TonB C-terminal domain"/>
    <property type="match status" value="2"/>
</dbReference>
<evidence type="ECO:0000256" key="8">
    <source>
        <dbReference type="ARBA" id="ARBA00022989"/>
    </source>
</evidence>
<name>A0A7Y7PP43_9BACT</name>
<dbReference type="EMBL" id="JABKAU010000013">
    <property type="protein sequence ID" value="NVO31398.1"/>
    <property type="molecule type" value="Genomic_DNA"/>
</dbReference>
<proteinExistence type="inferred from homology"/>
<keyword evidence="5" id="KW-0997">Cell inner membrane</keyword>
<evidence type="ECO:0000313" key="12">
    <source>
        <dbReference type="EMBL" id="NVO31398.1"/>
    </source>
</evidence>
<evidence type="ECO:0000256" key="2">
    <source>
        <dbReference type="ARBA" id="ARBA00006555"/>
    </source>
</evidence>
<protein>
    <submittedName>
        <fullName evidence="12">TonB family protein</fullName>
    </submittedName>
</protein>
<dbReference type="Pfam" id="PF03544">
    <property type="entry name" value="TonB_C"/>
    <property type="match status" value="2"/>
</dbReference>
<evidence type="ECO:0000256" key="1">
    <source>
        <dbReference type="ARBA" id="ARBA00004383"/>
    </source>
</evidence>
<reference evidence="12 13" key="1">
    <citation type="submission" date="2020-05" db="EMBL/GenBank/DDBJ databases">
        <title>Hymenobacter terrestris sp. nov. and Hymenobacter lapidiphilus sp. nov., isolated from regoliths in Antarctica.</title>
        <authorList>
            <person name="Sedlacek I."/>
            <person name="Pantucek R."/>
            <person name="Zeman M."/>
            <person name="Holochova P."/>
            <person name="Kralova S."/>
            <person name="Stankova E."/>
            <person name="Sedo O."/>
            <person name="Micenkova L."/>
            <person name="Svec P."/>
            <person name="Gupta V."/>
            <person name="Sood U."/>
            <person name="Korpole U.S."/>
            <person name="Lal R."/>
        </authorList>
    </citation>
    <scope>NUCLEOTIDE SEQUENCE [LARGE SCALE GENOMIC DNA]</scope>
    <source>
        <strain evidence="12 13">P5342</strain>
    </source>
</reference>
<comment type="caution">
    <text evidence="12">The sequence shown here is derived from an EMBL/GenBank/DDBJ whole genome shotgun (WGS) entry which is preliminary data.</text>
</comment>
<dbReference type="AlphaFoldDB" id="A0A7Y7PP43"/>
<dbReference type="RefSeq" id="WP_176908302.1">
    <property type="nucleotide sequence ID" value="NZ_JABKAU010000013.1"/>
</dbReference>
<feature type="domain" description="TonB C-terminal" evidence="11">
    <location>
        <begin position="174"/>
        <end position="263"/>
    </location>
</feature>